<dbReference type="InterPro" id="IPR029462">
    <property type="entry name" value="Rnk_N"/>
</dbReference>
<dbReference type="Gene3D" id="3.10.50.30">
    <property type="entry name" value="Transcription elongation factor, GreA/GreB, C-terminal domain"/>
    <property type="match status" value="1"/>
</dbReference>
<protein>
    <submittedName>
        <fullName evidence="3">RNA polymerase-binding protein Rnk</fullName>
    </submittedName>
</protein>
<dbReference type="Pfam" id="PF01272">
    <property type="entry name" value="GreA_GreB"/>
    <property type="match status" value="1"/>
</dbReference>
<dbReference type="NCBIfam" id="NF004396">
    <property type="entry name" value="PRK05753.1"/>
    <property type="match status" value="1"/>
</dbReference>
<gene>
    <name evidence="3" type="primary">rnk-1</name>
    <name evidence="3" type="ORF">AMOR_37950</name>
</gene>
<keyword evidence="4" id="KW-1185">Reference proteome</keyword>
<name>A0ABM7WZ31_9BACT</name>
<evidence type="ECO:0000259" key="2">
    <source>
        <dbReference type="Pfam" id="PF14760"/>
    </source>
</evidence>
<evidence type="ECO:0000259" key="1">
    <source>
        <dbReference type="Pfam" id="PF01272"/>
    </source>
</evidence>
<evidence type="ECO:0000313" key="3">
    <source>
        <dbReference type="EMBL" id="BDG04799.1"/>
    </source>
</evidence>
<feature type="domain" description="Transcription elongation factor GreA/GreB C-terminal" evidence="1">
    <location>
        <begin position="50"/>
        <end position="125"/>
    </location>
</feature>
<dbReference type="PANTHER" id="PTHR30437:SF5">
    <property type="entry name" value="REGULATOR OF NUCLEOSIDE DIPHOSPHATE KINASE"/>
    <property type="match status" value="1"/>
</dbReference>
<dbReference type="PANTHER" id="PTHR30437">
    <property type="entry name" value="TRANSCRIPTION ELONGATION FACTOR GREA"/>
    <property type="match status" value="1"/>
</dbReference>
<accession>A0ABM7WZ31</accession>
<dbReference type="EMBL" id="AP025591">
    <property type="protein sequence ID" value="BDG04799.1"/>
    <property type="molecule type" value="Genomic_DNA"/>
</dbReference>
<evidence type="ECO:0000313" key="4">
    <source>
        <dbReference type="Proteomes" id="UP001162891"/>
    </source>
</evidence>
<dbReference type="SUPFAM" id="SSF54534">
    <property type="entry name" value="FKBP-like"/>
    <property type="match status" value="1"/>
</dbReference>
<dbReference type="Proteomes" id="UP001162891">
    <property type="component" value="Chromosome"/>
</dbReference>
<feature type="domain" description="Regulator of nucleoside diphosphate kinase N-terminal" evidence="2">
    <location>
        <begin position="4"/>
        <end position="43"/>
    </location>
</feature>
<reference evidence="4" key="1">
    <citation type="journal article" date="2022" name="Int. J. Syst. Evol. Microbiol.">
        <title>Anaeromyxobacter oryzae sp. nov., Anaeromyxobacter diazotrophicus sp. nov. and Anaeromyxobacter paludicola sp. nov., isolated from paddy soils.</title>
        <authorList>
            <person name="Itoh H."/>
            <person name="Xu Z."/>
            <person name="Mise K."/>
            <person name="Masuda Y."/>
            <person name="Ushijima N."/>
            <person name="Hayakawa C."/>
            <person name="Shiratori Y."/>
            <person name="Senoo K."/>
        </authorList>
    </citation>
    <scope>NUCLEOTIDE SEQUENCE [LARGE SCALE GENOMIC DNA]</scope>
    <source>
        <strain evidence="4">Red232</strain>
    </source>
</reference>
<dbReference type="RefSeq" id="WP_248353282.1">
    <property type="nucleotide sequence ID" value="NZ_AP025591.1"/>
</dbReference>
<dbReference type="InterPro" id="IPR001437">
    <property type="entry name" value="Tscrpt_elong_fac_GreA/B_C"/>
</dbReference>
<dbReference type="Pfam" id="PF14760">
    <property type="entry name" value="Rnk_N"/>
    <property type="match status" value="1"/>
</dbReference>
<proteinExistence type="predicted"/>
<dbReference type="InterPro" id="IPR036953">
    <property type="entry name" value="GreA/GreB_C_sf"/>
</dbReference>
<organism evidence="3 4">
    <name type="scientific">Anaeromyxobacter oryzae</name>
    <dbReference type="NCBI Taxonomy" id="2918170"/>
    <lineage>
        <taxon>Bacteria</taxon>
        <taxon>Pseudomonadati</taxon>
        <taxon>Myxococcota</taxon>
        <taxon>Myxococcia</taxon>
        <taxon>Myxococcales</taxon>
        <taxon>Cystobacterineae</taxon>
        <taxon>Anaeromyxobacteraceae</taxon>
        <taxon>Anaeromyxobacter</taxon>
    </lineage>
</organism>
<dbReference type="InterPro" id="IPR023459">
    <property type="entry name" value="Tscrpt_elong_fac_GreA/B_fam"/>
</dbReference>
<sequence>MSERIYIVESELERLRELVEQHSRGRDGAAAQRLAVELDRAIVADAATLPRDVVTIDSRVAFEDARSGGTREVVVVYPSAADASARRISVLAPIGAALIGQRQGDAIDWPLPDGRIAEIRIVSVAQPARSGAGTAA</sequence>